<dbReference type="Proteomes" id="UP001501243">
    <property type="component" value="Unassembled WGS sequence"/>
</dbReference>
<protein>
    <recommendedName>
        <fullName evidence="4">DUF3667 domain-containing protein</fullName>
    </recommendedName>
</protein>
<evidence type="ECO:0000313" key="3">
    <source>
        <dbReference type="Proteomes" id="UP001501243"/>
    </source>
</evidence>
<feature type="transmembrane region" description="Helical" evidence="1">
    <location>
        <begin position="187"/>
        <end position="212"/>
    </location>
</feature>
<feature type="transmembrane region" description="Helical" evidence="1">
    <location>
        <begin position="87"/>
        <end position="105"/>
    </location>
</feature>
<keyword evidence="1" id="KW-0472">Membrane</keyword>
<dbReference type="InterPro" id="IPR022134">
    <property type="entry name" value="DUF3667"/>
</dbReference>
<proteinExistence type="predicted"/>
<keyword evidence="3" id="KW-1185">Reference proteome</keyword>
<organism evidence="2 3">
    <name type="scientific">Hymenobacter ginsengisoli</name>
    <dbReference type="NCBI Taxonomy" id="1051626"/>
    <lineage>
        <taxon>Bacteria</taxon>
        <taxon>Pseudomonadati</taxon>
        <taxon>Bacteroidota</taxon>
        <taxon>Cytophagia</taxon>
        <taxon>Cytophagales</taxon>
        <taxon>Hymenobacteraceae</taxon>
        <taxon>Hymenobacter</taxon>
    </lineage>
</organism>
<keyword evidence="1" id="KW-0812">Transmembrane</keyword>
<accession>A0ABP8Q2C3</accession>
<feature type="transmembrane region" description="Helical" evidence="1">
    <location>
        <begin position="257"/>
        <end position="284"/>
    </location>
</feature>
<reference evidence="3" key="1">
    <citation type="journal article" date="2019" name="Int. J. Syst. Evol. Microbiol.">
        <title>The Global Catalogue of Microorganisms (GCM) 10K type strain sequencing project: providing services to taxonomists for standard genome sequencing and annotation.</title>
        <authorList>
            <consortium name="The Broad Institute Genomics Platform"/>
            <consortium name="The Broad Institute Genome Sequencing Center for Infectious Disease"/>
            <person name="Wu L."/>
            <person name="Ma J."/>
        </authorList>
    </citation>
    <scope>NUCLEOTIDE SEQUENCE [LARGE SCALE GENOMIC DNA]</scope>
    <source>
        <strain evidence="3">JCM 17841</strain>
    </source>
</reference>
<name>A0ABP8Q2C3_9BACT</name>
<gene>
    <name evidence="2" type="ORF">GCM10023172_06710</name>
</gene>
<keyword evidence="1" id="KW-1133">Transmembrane helix</keyword>
<sequence>MDLAAAAPSCASCYTQLAGAYCHACGEKTLHRHDYALKHFLEHTVDTLTHFDLRVLRDLWWQVRRPGFLAAEWLQGRRVRHAQPVQLFLITNLLFYLLASVSHFSPFETGLGSHTHSLNGYSTLANRLVQHHLQHTGTLAATYTEHFNQLAHTYSKSLVFLFIPLMVGPLWLLFWQQRRYFVEWIMLSTYLFAGLLLLYALAALLSLSGRLWSPLLAVLNNDGIVGPTMLLLTIAYVAAFFGGAFPRQPAVLRWGKALLYGFSFFIALVVPYRFVLFMVCYWAAS</sequence>
<evidence type="ECO:0008006" key="4">
    <source>
        <dbReference type="Google" id="ProtNLM"/>
    </source>
</evidence>
<evidence type="ECO:0000313" key="2">
    <source>
        <dbReference type="EMBL" id="GAA4495260.1"/>
    </source>
</evidence>
<comment type="caution">
    <text evidence="2">The sequence shown here is derived from an EMBL/GenBank/DDBJ whole genome shotgun (WGS) entry which is preliminary data.</text>
</comment>
<feature type="transmembrane region" description="Helical" evidence="1">
    <location>
        <begin position="157"/>
        <end position="175"/>
    </location>
</feature>
<dbReference type="Pfam" id="PF12412">
    <property type="entry name" value="DUF3667"/>
    <property type="match status" value="1"/>
</dbReference>
<dbReference type="EMBL" id="BAABGQ010000004">
    <property type="protein sequence ID" value="GAA4495260.1"/>
    <property type="molecule type" value="Genomic_DNA"/>
</dbReference>
<evidence type="ECO:0000256" key="1">
    <source>
        <dbReference type="SAM" id="Phobius"/>
    </source>
</evidence>
<feature type="transmembrane region" description="Helical" evidence="1">
    <location>
        <begin position="224"/>
        <end position="245"/>
    </location>
</feature>